<dbReference type="Pfam" id="PF02123">
    <property type="entry name" value="RdRP_4"/>
    <property type="match status" value="1"/>
</dbReference>
<name>A0A140JSW5_9VIRU</name>
<evidence type="ECO:0000313" key="10">
    <source>
        <dbReference type="EMBL" id="BAU58962.1"/>
    </source>
</evidence>
<dbReference type="Proteomes" id="UP000201142">
    <property type="component" value="Segment"/>
</dbReference>
<evidence type="ECO:0000256" key="9">
    <source>
        <dbReference type="SAM" id="MobiDB-lite"/>
    </source>
</evidence>
<keyword evidence="4 8" id="KW-0548">Nucleotidyltransferase</keyword>
<dbReference type="GeneID" id="26887616"/>
<keyword evidence="6 8" id="KW-0693">Viral RNA replication</keyword>
<keyword evidence="2 8" id="KW-0696">RNA-directed RNA polymerase</keyword>
<dbReference type="GO" id="GO:0003723">
    <property type="term" value="F:RNA binding"/>
    <property type="evidence" value="ECO:0007669"/>
    <property type="project" value="InterPro"/>
</dbReference>
<evidence type="ECO:0000256" key="2">
    <source>
        <dbReference type="ARBA" id="ARBA00022484"/>
    </source>
</evidence>
<dbReference type="GO" id="GO:0003968">
    <property type="term" value="F:RNA-directed RNA polymerase activity"/>
    <property type="evidence" value="ECO:0007669"/>
    <property type="project" value="UniProtKB-KW"/>
</dbReference>
<dbReference type="SUPFAM" id="SSF56672">
    <property type="entry name" value="DNA/RNA polymerases"/>
    <property type="match status" value="1"/>
</dbReference>
<comment type="catalytic activity">
    <reaction evidence="7 8">
        <text>RNA(n) + a ribonucleoside 5'-triphosphate = RNA(n+1) + diphosphate</text>
        <dbReference type="Rhea" id="RHEA:21248"/>
        <dbReference type="Rhea" id="RHEA-COMP:14527"/>
        <dbReference type="Rhea" id="RHEA-COMP:17342"/>
        <dbReference type="ChEBI" id="CHEBI:33019"/>
        <dbReference type="ChEBI" id="CHEBI:61557"/>
        <dbReference type="ChEBI" id="CHEBI:140395"/>
        <dbReference type="EC" id="2.7.7.48"/>
    </reaction>
</comment>
<feature type="region of interest" description="Disordered" evidence="9">
    <location>
        <begin position="62"/>
        <end position="159"/>
    </location>
</feature>
<evidence type="ECO:0000256" key="3">
    <source>
        <dbReference type="ARBA" id="ARBA00022679"/>
    </source>
</evidence>
<organism evidence="10">
    <name type="scientific">Camponotus nipponicus virus</name>
    <dbReference type="NCBI Taxonomy" id="1765754"/>
    <lineage>
        <taxon>Viruses</taxon>
        <taxon>Riboviria</taxon>
        <taxon>Orthornavirae</taxon>
        <taxon>Duplornaviricota</taxon>
        <taxon>Chrymotiviricetes</taxon>
        <taxon>Ghabrivirales</taxon>
        <taxon>Betatotivirineae</taxon>
        <taxon>Inseviridae</taxon>
        <taxon>Insevirus</taxon>
        <taxon>Insevirus ni</taxon>
    </lineage>
</organism>
<keyword evidence="11" id="KW-1185">Reference proteome</keyword>
<dbReference type="EMBL" id="LC101918">
    <property type="protein sequence ID" value="BAU58962.1"/>
    <property type="molecule type" value="Genomic_RNA"/>
</dbReference>
<dbReference type="RefSeq" id="YP_009230208.1">
    <property type="nucleotide sequence ID" value="NC_029312.1"/>
</dbReference>
<evidence type="ECO:0000256" key="1">
    <source>
        <dbReference type="ARBA" id="ARBA00012494"/>
    </source>
</evidence>
<accession>A0A140JSW5</accession>
<protein>
    <recommendedName>
        <fullName evidence="1 8">RNA-directed RNA polymerase</fullName>
        <ecNumber evidence="1 8">2.7.7.48</ecNumber>
    </recommendedName>
</protein>
<evidence type="ECO:0000256" key="7">
    <source>
        <dbReference type="ARBA" id="ARBA00048744"/>
    </source>
</evidence>
<dbReference type="InterPro" id="IPR043128">
    <property type="entry name" value="Rev_trsase/Diguanyl_cyclase"/>
</dbReference>
<sequence>MGKNPRIADTMARSAPIGYIMAGGKKLYSQTSGVCARWFSDRGSCWCGRCRGDAHCAPAGNRLINGKDGYQSPGSRNPGGTRGEERAGTKPNTAGPQDPTDSETECQEGGGNGRGGENRGDEDPYSGGPAPGTDEGTRDSGREPGKRLAGLYHKTQGDKDRVRACPESLVASRQQVYSSVYHEFEHVIRIHEPEKLRPTPGRVFKLTRYTGRVPPDWILPTVTCSYPLWLYSRAVEATGQFASSKDIQLIGLKIQSELNKIRDVRLHSDAARQMLKNISNYCFPLVFSRGPVYMLFVHLNWLTAKCPYTDGQILDDIGNWVSDRKENKEEKKLDETVCNRVLDRVFHQWYTGESTGHLDFKSYCNDFTRWGTSGGSPKVKLDDIDYRSKWAWSLYHATDEKTGDLLPEFDLYERAKEERTTSTIALKEEPAKTREIITTSMASYLRQSYLMYRWGKPKIPSPISVGTWLGRFERASPKWFGSIDGERFDHCIPKEFIMGIVARLGELDEQTMFAAKEELEHMRGLRLQWGEHMWDWRGGLLSGWRLTSVIGSLVSCCVAEYILEKSGKLGAVQYGVMGDDLILYSYHEEIPSDEMVALYTGFGLKANLAKTSSGRIGEFLKRIISKGGTWAYPALGLRSICYANPWLDHYTYNEETEVSTCWLTLFSRLLPHCCVRKEKQLSSFIRAGCVSNLTMLFGKNKWDDWLCTPISAGGGGCMEWSKLESWCNLDKLVDQVAGGTRVFFKSLFGTIPYRRVMKYTHTMRKLDLHTILYWKQQLGGAGKSPPDTYFRHEVNITQTMYDYIFGRISLSNLKGSLNFSLPRGIRISSPQRIVTFLLQGVREYSGITTIQHTRDAMQPYADIGAHVVRAVSASKRFTNIRYIAAAVTLYMSEILKDVYIPFGTW</sequence>
<dbReference type="KEGG" id="vg:26887616"/>
<dbReference type="GO" id="GO:0006351">
    <property type="term" value="P:DNA-templated transcription"/>
    <property type="evidence" value="ECO:0007669"/>
    <property type="project" value="InterPro"/>
</dbReference>
<keyword evidence="5 8" id="KW-0547">Nucleotide-binding</keyword>
<dbReference type="InterPro" id="IPR043502">
    <property type="entry name" value="DNA/RNA_pol_sf"/>
</dbReference>
<proteinExistence type="predicted"/>
<evidence type="ECO:0000256" key="5">
    <source>
        <dbReference type="ARBA" id="ARBA00022741"/>
    </source>
</evidence>
<keyword evidence="3 8" id="KW-0808">Transferase</keyword>
<dbReference type="InterPro" id="IPR001795">
    <property type="entry name" value="RNA-dir_pol_luteovirus"/>
</dbReference>
<dbReference type="OrthoDB" id="6522at10239"/>
<evidence type="ECO:0000256" key="4">
    <source>
        <dbReference type="ARBA" id="ARBA00022695"/>
    </source>
</evidence>
<reference evidence="10" key="1">
    <citation type="submission" date="2015-12" db="EMBL/GenBank/DDBJ databases">
        <title>A new totivirus detected in arboreal ants (Camponotus nipponicus).</title>
        <authorList>
            <person name="Koyama S."/>
            <person name="Sakai C."/>
            <person name="Thomas C.E."/>
            <person name="Urayama S."/>
            <person name="Nunoura T."/>
        </authorList>
    </citation>
    <scope>NUCLEOTIDE SEQUENCE [LARGE SCALE GENOMIC DNA]</scope>
    <source>
        <strain evidence="10">SS-2014a</strain>
    </source>
</reference>
<dbReference type="GO" id="GO:0000166">
    <property type="term" value="F:nucleotide binding"/>
    <property type="evidence" value="ECO:0007669"/>
    <property type="project" value="UniProtKB-KW"/>
</dbReference>
<evidence type="ECO:0000313" key="11">
    <source>
        <dbReference type="Proteomes" id="UP000201142"/>
    </source>
</evidence>
<dbReference type="EC" id="2.7.7.48" evidence="1 8"/>
<evidence type="ECO:0000256" key="6">
    <source>
        <dbReference type="ARBA" id="ARBA00022953"/>
    </source>
</evidence>
<dbReference type="Gene3D" id="3.30.70.270">
    <property type="match status" value="1"/>
</dbReference>
<evidence type="ECO:0000256" key="8">
    <source>
        <dbReference type="RuleBase" id="RU364050"/>
    </source>
</evidence>
<feature type="compositionally biased region" description="Basic and acidic residues" evidence="9">
    <location>
        <begin position="135"/>
        <end position="146"/>
    </location>
</feature>